<gene>
    <name evidence="1" type="ORF">QS713_07090</name>
</gene>
<dbReference type="PANTHER" id="PTHR33361:SF2">
    <property type="entry name" value="DUF885 DOMAIN-CONTAINING PROTEIN"/>
    <property type="match status" value="1"/>
</dbReference>
<evidence type="ECO:0000313" key="1">
    <source>
        <dbReference type="EMBL" id="MDT3767823.1"/>
    </source>
</evidence>
<reference evidence="1 2" key="1">
    <citation type="submission" date="2023-06" db="EMBL/GenBank/DDBJ databases">
        <title>Draft genome sequence of Gleimia hominis type strain CCUG 57540T.</title>
        <authorList>
            <person name="Salva-Serra F."/>
            <person name="Cardew S."/>
            <person name="Jensie Markopoulos S."/>
            <person name="Ohlen M."/>
            <person name="Inganas E."/>
            <person name="Svensson-Stadler L."/>
            <person name="Moore E.R.B."/>
        </authorList>
    </citation>
    <scope>NUCLEOTIDE SEQUENCE [LARGE SCALE GENOMIC DNA]</scope>
    <source>
        <strain evidence="1 2">CCUG 57540</strain>
    </source>
</reference>
<accession>A0ABU3IC36</accession>
<dbReference type="Proteomes" id="UP001247542">
    <property type="component" value="Unassembled WGS sequence"/>
</dbReference>
<keyword evidence="2" id="KW-1185">Reference proteome</keyword>
<dbReference type="InterPro" id="IPR010281">
    <property type="entry name" value="DUF885"/>
</dbReference>
<dbReference type="Pfam" id="PF05960">
    <property type="entry name" value="DUF885"/>
    <property type="match status" value="1"/>
</dbReference>
<dbReference type="PANTHER" id="PTHR33361">
    <property type="entry name" value="GLR0591 PROTEIN"/>
    <property type="match status" value="1"/>
</dbReference>
<name>A0ABU3IC36_9ACTO</name>
<dbReference type="RefSeq" id="WP_313273906.1">
    <property type="nucleotide sequence ID" value="NZ_JASXSX010000002.1"/>
</dbReference>
<comment type="caution">
    <text evidence="1">The sequence shown here is derived from an EMBL/GenBank/DDBJ whole genome shotgun (WGS) entry which is preliminary data.</text>
</comment>
<dbReference type="EMBL" id="JASXSX010000002">
    <property type="protein sequence ID" value="MDT3767823.1"/>
    <property type="molecule type" value="Genomic_DNA"/>
</dbReference>
<proteinExistence type="predicted"/>
<evidence type="ECO:0000313" key="2">
    <source>
        <dbReference type="Proteomes" id="UP001247542"/>
    </source>
</evidence>
<sequence length="588" mass="65981">MSRRKPSALDQLADQYVEQLQQLEPDLAIGLGHRLPERAFADYSAFGAEQRATLVKRTLSKVQNTSTADATDEVTKMALVQSLNGELALHEAGLSVGNVGNIATPMHSIRDAFALMPTASTRDWEDISRRLRAVPEALDTYRAGIETAIDSGHAPTRTQTEALLEDLRAQISDSNPYKKVVETPNLPASMKAELQQASLAATEATAEFAQWIKVHVRPASVNPDAVGRQNYRLHSMEFLGMRIDPEETYDWALEELRRIHAQQVEIAHELYGANTTVAQALANLDKEERYQLRGTDALKKWMQQVADQAVEDLAGQHFTVTEPMRHIECMIASSADGGIYYTAPSADFSRPGQMWWSVPPGQEVFHTWQEKTTVYHEGMPGHHMQLGRATALQGRLNTWRANVCWYPGHGEGWALYAEALMDQLGYLTDPGERMGMLDSQRLRAARVVVDIGLHCELRRPNTSYLEEIGITEREYEAHMQDSPYRNLGQVDAQPGGWDRNHLWAFMASNVAMQPAFLQFETTRYLGWPGQASAYKVGQHQWELTRDHYLAQPDPVTGERRSLRQFHDEALALGGLPLSVLDRALNSDE</sequence>
<organism evidence="1 2">
    <name type="scientific">Gleimia hominis</name>
    <dbReference type="NCBI Taxonomy" id="595468"/>
    <lineage>
        <taxon>Bacteria</taxon>
        <taxon>Bacillati</taxon>
        <taxon>Actinomycetota</taxon>
        <taxon>Actinomycetes</taxon>
        <taxon>Actinomycetales</taxon>
        <taxon>Actinomycetaceae</taxon>
        <taxon>Gleimia</taxon>
    </lineage>
</organism>
<protein>
    <submittedName>
        <fullName evidence="1">DUF885 domain-containing protein</fullName>
    </submittedName>
</protein>